<evidence type="ECO:0000313" key="9">
    <source>
        <dbReference type="EMBL" id="OYO23956.1"/>
    </source>
</evidence>
<feature type="transmembrane region" description="Helical" evidence="8">
    <location>
        <begin position="261"/>
        <end position="277"/>
    </location>
</feature>
<comment type="subcellular location">
    <subcellularLocation>
        <location evidence="1">Membrane</location>
        <topology evidence="1">Multi-pass membrane protein</topology>
    </subcellularLocation>
</comment>
<feature type="transmembrane region" description="Helical" evidence="8">
    <location>
        <begin position="9"/>
        <end position="30"/>
    </location>
</feature>
<feature type="transmembrane region" description="Helical" evidence="8">
    <location>
        <begin position="478"/>
        <end position="495"/>
    </location>
</feature>
<evidence type="ECO:0000256" key="3">
    <source>
        <dbReference type="ARBA" id="ARBA00022679"/>
    </source>
</evidence>
<feature type="transmembrane region" description="Helical" evidence="8">
    <location>
        <begin position="357"/>
        <end position="379"/>
    </location>
</feature>
<proteinExistence type="inferred from homology"/>
<dbReference type="AlphaFoldDB" id="A0A255H9L9"/>
<evidence type="ECO:0000256" key="7">
    <source>
        <dbReference type="ARBA" id="ARBA00043987"/>
    </source>
</evidence>
<gene>
    <name evidence="9" type="ORF">CGZ93_05475</name>
</gene>
<evidence type="ECO:0000256" key="2">
    <source>
        <dbReference type="ARBA" id="ARBA00022676"/>
    </source>
</evidence>
<keyword evidence="4 8" id="KW-0812">Transmembrane</keyword>
<organism evidence="9 10">
    <name type="scientific">Enemella dayhoffiae</name>
    <dbReference type="NCBI Taxonomy" id="2016507"/>
    <lineage>
        <taxon>Bacteria</taxon>
        <taxon>Bacillati</taxon>
        <taxon>Actinomycetota</taxon>
        <taxon>Actinomycetes</taxon>
        <taxon>Propionibacteriales</taxon>
        <taxon>Propionibacteriaceae</taxon>
        <taxon>Enemella</taxon>
    </lineage>
</organism>
<evidence type="ECO:0000256" key="5">
    <source>
        <dbReference type="ARBA" id="ARBA00022989"/>
    </source>
</evidence>
<feature type="transmembrane region" description="Helical" evidence="8">
    <location>
        <begin position="416"/>
        <end position="436"/>
    </location>
</feature>
<dbReference type="OrthoDB" id="5242303at2"/>
<reference evidence="9 10" key="1">
    <citation type="submission" date="2017-07" db="EMBL/GenBank/DDBJ databases">
        <title>Draft whole genome sequences of clinical Proprionibacteriaceae strains.</title>
        <authorList>
            <person name="Bernier A.-M."/>
            <person name="Bernard K."/>
            <person name="Domingo M.-C."/>
        </authorList>
    </citation>
    <scope>NUCLEOTIDE SEQUENCE [LARGE SCALE GENOMIC DNA]</scope>
    <source>
        <strain evidence="9 10">NML 130396</strain>
    </source>
</reference>
<sequence>MLATLRTPGVLLGIVAMICVGIAVMTPGFTPSGGLDRIGPIRALRQLLRFQVGRVLMAIGLALLVWAWVKLRPALHKRINHSWVLVLWSLPILLSPPIFSTDAFLYADQGWLIHLGLDPYQSPLAGSGGPFAVNVHHVWRGTTAIYPPLALFVQYLVVVATGFQGYLSVIAMRIPALLGVAVIAIFVPKVARLLGADVETAKWFAVINPLLIIHFVGGMHNDTWMVSLVLVAVWAALRYGTPGSLVGAALVGVGASFKQPGIVAAVAIVLIPVAAQLKEMAPGRRFLVIAGRGLIGAVIAVGAFTAVSLAIGFEFLGWRHATNIGELTWGMSPASIIEQIVGPPLKALGVDRNLLPILSKLTTALSLVGVAVLAWRYFFGDVAWPGGRPRHHSVRQLPGGQQHETDRSWRDHPVRWLAWGFCSIAFGGAGYHVWYLLWGGIYLGMLRYGNRVFRALIGVIILFLVVEGGLEYMGLRPIAGYLVGAALAWIFWANTTGLRIVPEPETATDPVDEAAR</sequence>
<feature type="transmembrane region" description="Helical" evidence="8">
    <location>
        <begin position="224"/>
        <end position="241"/>
    </location>
</feature>
<keyword evidence="2" id="KW-0328">Glycosyltransferase</keyword>
<accession>A0A255H9L9</accession>
<feature type="transmembrane region" description="Helical" evidence="8">
    <location>
        <begin position="81"/>
        <end position="99"/>
    </location>
</feature>
<dbReference type="EMBL" id="NMVQ01000006">
    <property type="protein sequence ID" value="OYO23956.1"/>
    <property type="molecule type" value="Genomic_DNA"/>
</dbReference>
<keyword evidence="10" id="KW-1185">Reference proteome</keyword>
<dbReference type="InterPro" id="IPR049829">
    <property type="entry name" value="MptA/B-like"/>
</dbReference>
<keyword evidence="5 8" id="KW-1133">Transmembrane helix</keyword>
<protein>
    <recommendedName>
        <fullName evidence="11">Alpha-1,6-mannosyltransferase</fullName>
    </recommendedName>
</protein>
<evidence type="ECO:0000256" key="6">
    <source>
        <dbReference type="ARBA" id="ARBA00023136"/>
    </source>
</evidence>
<feature type="transmembrane region" description="Helical" evidence="8">
    <location>
        <begin position="200"/>
        <end position="217"/>
    </location>
</feature>
<evidence type="ECO:0000256" key="1">
    <source>
        <dbReference type="ARBA" id="ARBA00004141"/>
    </source>
</evidence>
<keyword evidence="3" id="KW-0808">Transferase</keyword>
<dbReference type="GO" id="GO:0016757">
    <property type="term" value="F:glycosyltransferase activity"/>
    <property type="evidence" value="ECO:0007669"/>
    <property type="project" value="UniProtKB-KW"/>
</dbReference>
<dbReference type="Pfam" id="PF26314">
    <property type="entry name" value="MptA_B_family"/>
    <property type="match status" value="1"/>
</dbReference>
<dbReference type="NCBIfam" id="NF038066">
    <property type="entry name" value="MptB"/>
    <property type="match status" value="1"/>
</dbReference>
<feature type="transmembrane region" description="Helical" evidence="8">
    <location>
        <begin position="448"/>
        <end position="466"/>
    </location>
</feature>
<evidence type="ECO:0000313" key="10">
    <source>
        <dbReference type="Proteomes" id="UP000216311"/>
    </source>
</evidence>
<comment type="caution">
    <text evidence="9">The sequence shown here is derived from an EMBL/GenBank/DDBJ whole genome shotgun (WGS) entry which is preliminary data.</text>
</comment>
<evidence type="ECO:0000256" key="4">
    <source>
        <dbReference type="ARBA" id="ARBA00022692"/>
    </source>
</evidence>
<feature type="transmembrane region" description="Helical" evidence="8">
    <location>
        <begin position="145"/>
        <end position="167"/>
    </location>
</feature>
<dbReference type="RefSeq" id="WP_094363138.1">
    <property type="nucleotide sequence ID" value="NZ_NMVQ01000006.1"/>
</dbReference>
<evidence type="ECO:0000256" key="8">
    <source>
        <dbReference type="SAM" id="Phobius"/>
    </source>
</evidence>
<feature type="transmembrane region" description="Helical" evidence="8">
    <location>
        <begin position="174"/>
        <end position="194"/>
    </location>
</feature>
<keyword evidence="6 8" id="KW-0472">Membrane</keyword>
<dbReference type="Proteomes" id="UP000216311">
    <property type="component" value="Unassembled WGS sequence"/>
</dbReference>
<dbReference type="GO" id="GO:0016020">
    <property type="term" value="C:membrane"/>
    <property type="evidence" value="ECO:0007669"/>
    <property type="project" value="UniProtKB-SubCell"/>
</dbReference>
<feature type="transmembrane region" description="Helical" evidence="8">
    <location>
        <begin position="289"/>
        <end position="313"/>
    </location>
</feature>
<feature type="transmembrane region" description="Helical" evidence="8">
    <location>
        <begin position="50"/>
        <end position="69"/>
    </location>
</feature>
<evidence type="ECO:0008006" key="11">
    <source>
        <dbReference type="Google" id="ProtNLM"/>
    </source>
</evidence>
<comment type="similarity">
    <text evidence="7">Belongs to the MptA/B family.</text>
</comment>
<name>A0A255H9L9_9ACTN</name>